<reference evidence="2 3" key="1">
    <citation type="submission" date="2019-10" db="EMBL/GenBank/DDBJ databases">
        <title>Draft whole-genome sequence of the purple nonsulfur photosynthetic bacterium Roseospira navarrensis DSM 15114.</title>
        <authorList>
            <person name="Kyndt J.A."/>
            <person name="Meyer T.E."/>
        </authorList>
    </citation>
    <scope>NUCLEOTIDE SEQUENCE [LARGE SCALE GENOMIC DNA]</scope>
    <source>
        <strain evidence="2 3">DSM 15114</strain>
    </source>
</reference>
<evidence type="ECO:0000313" key="3">
    <source>
        <dbReference type="Proteomes" id="UP000434582"/>
    </source>
</evidence>
<dbReference type="AlphaFoldDB" id="A0A7X1ZBW4"/>
<gene>
    <name evidence="2" type="ORF">GHC57_04115</name>
</gene>
<evidence type="ECO:0000313" key="2">
    <source>
        <dbReference type="EMBL" id="MQX35698.1"/>
    </source>
</evidence>
<keyword evidence="1" id="KW-1133">Transmembrane helix</keyword>
<keyword evidence="1" id="KW-0472">Membrane</keyword>
<dbReference type="RefSeq" id="WP_153341460.1">
    <property type="nucleotide sequence ID" value="NZ_WIVE01000007.1"/>
</dbReference>
<organism evidence="2 3">
    <name type="scientific">Roseospira navarrensis</name>
    <dbReference type="NCBI Taxonomy" id="140058"/>
    <lineage>
        <taxon>Bacteria</taxon>
        <taxon>Pseudomonadati</taxon>
        <taxon>Pseudomonadota</taxon>
        <taxon>Alphaproteobacteria</taxon>
        <taxon>Rhodospirillales</taxon>
        <taxon>Rhodospirillaceae</taxon>
        <taxon>Roseospira</taxon>
    </lineage>
</organism>
<proteinExistence type="predicted"/>
<sequence>MPYLINPWTFLLWIGLSWVVGLLGRDKKFGLFGNFLVALIFSPLVGFIVLLASDDRPTVARRPSRK</sequence>
<feature type="transmembrane region" description="Helical" evidence="1">
    <location>
        <begin position="31"/>
        <end position="52"/>
    </location>
</feature>
<feature type="transmembrane region" description="Helical" evidence="1">
    <location>
        <begin position="6"/>
        <end position="24"/>
    </location>
</feature>
<accession>A0A7X1ZBW4</accession>
<protein>
    <submittedName>
        <fullName evidence="2">Uncharacterized protein</fullName>
    </submittedName>
</protein>
<evidence type="ECO:0000256" key="1">
    <source>
        <dbReference type="SAM" id="Phobius"/>
    </source>
</evidence>
<dbReference type="EMBL" id="WIVE01000007">
    <property type="protein sequence ID" value="MQX35698.1"/>
    <property type="molecule type" value="Genomic_DNA"/>
</dbReference>
<dbReference type="OrthoDB" id="9134123at2"/>
<comment type="caution">
    <text evidence="2">The sequence shown here is derived from an EMBL/GenBank/DDBJ whole genome shotgun (WGS) entry which is preliminary data.</text>
</comment>
<dbReference type="Proteomes" id="UP000434582">
    <property type="component" value="Unassembled WGS sequence"/>
</dbReference>
<keyword evidence="3" id="KW-1185">Reference proteome</keyword>
<keyword evidence="1" id="KW-0812">Transmembrane</keyword>
<name>A0A7X1ZBW4_9PROT</name>